<protein>
    <submittedName>
        <fullName evidence="1">Uncharacterized protein</fullName>
    </submittedName>
</protein>
<gene>
    <name evidence="1" type="ORF">SDC9_210447</name>
</gene>
<evidence type="ECO:0000313" key="1">
    <source>
        <dbReference type="EMBL" id="MPN62694.1"/>
    </source>
</evidence>
<organism evidence="1">
    <name type="scientific">bioreactor metagenome</name>
    <dbReference type="NCBI Taxonomy" id="1076179"/>
    <lineage>
        <taxon>unclassified sequences</taxon>
        <taxon>metagenomes</taxon>
        <taxon>ecological metagenomes</taxon>
    </lineage>
</organism>
<name>A0A645JR91_9ZZZZ</name>
<accession>A0A645JR91</accession>
<proteinExistence type="predicted"/>
<comment type="caution">
    <text evidence="1">The sequence shown here is derived from an EMBL/GenBank/DDBJ whole genome shotgun (WGS) entry which is preliminary data.</text>
</comment>
<reference evidence="1" key="1">
    <citation type="submission" date="2019-08" db="EMBL/GenBank/DDBJ databases">
        <authorList>
            <person name="Kucharzyk K."/>
            <person name="Murdoch R.W."/>
            <person name="Higgins S."/>
            <person name="Loffler F."/>
        </authorList>
    </citation>
    <scope>NUCLEOTIDE SEQUENCE</scope>
</reference>
<dbReference type="AlphaFoldDB" id="A0A645JR91"/>
<dbReference type="EMBL" id="VSSQ01141087">
    <property type="protein sequence ID" value="MPN62694.1"/>
    <property type="molecule type" value="Genomic_DNA"/>
</dbReference>
<sequence length="56" mass="6101">MIEELHRGEAASSFVGGKLKPFADGALTHWLMCAECHKDIKGPGLSCDLLMESLKQ</sequence>